<dbReference type="PROSITE" id="PS50208">
    <property type="entry name" value="CASPASE_P20"/>
    <property type="match status" value="1"/>
</dbReference>
<dbReference type="GO" id="GO:0032991">
    <property type="term" value="C:protein-containing complex"/>
    <property type="evidence" value="ECO:0007669"/>
    <property type="project" value="UniProtKB-ARBA"/>
</dbReference>
<name>A7S4V9_NEMVE</name>
<dbReference type="PROSITE" id="PS50207">
    <property type="entry name" value="CASPASE_P10"/>
    <property type="match status" value="1"/>
</dbReference>
<dbReference type="GO" id="GO:0010467">
    <property type="term" value="P:gene expression"/>
    <property type="evidence" value="ECO:0007669"/>
    <property type="project" value="UniProtKB-ARBA"/>
</dbReference>
<organism evidence="21 22">
    <name type="scientific">Nematostella vectensis</name>
    <name type="common">Starlet sea anemone</name>
    <dbReference type="NCBI Taxonomy" id="45351"/>
    <lineage>
        <taxon>Eukaryota</taxon>
        <taxon>Metazoa</taxon>
        <taxon>Cnidaria</taxon>
        <taxon>Anthozoa</taxon>
        <taxon>Hexacorallia</taxon>
        <taxon>Actiniaria</taxon>
        <taxon>Edwardsiidae</taxon>
        <taxon>Nematostella</taxon>
    </lineage>
</organism>
<keyword evidence="6" id="KW-0645">Protease</keyword>
<dbReference type="Pfam" id="PF00619">
    <property type="entry name" value="CARD"/>
    <property type="match status" value="1"/>
</dbReference>
<evidence type="ECO:0000256" key="16">
    <source>
        <dbReference type="PIRSR" id="PIRSR038001-1"/>
    </source>
</evidence>
<sequence length="358" mass="40553">MEQKHRNLLRKNRVALARDLEPREVLNYIFQEGVFSERDIETVNSLTTRQTQAERILDILPRRGPRAFPVFCDALYQSEANTHLALILQANISAGTQDQPTVKPVDPNATINQSDDDIYKMNRDPHGWCLIINNVRFDADSGLKSRAGSDIDASNLQSLFMSLRYRVKRLNDLTMRQMKNTLFDFAKNNHKNSDSVVVCILSHGLEGRIYGVDGGLLNISDVISMFNGYQAKDLIGKPKLFFLQACRGGDFDHGARMEQIDSPTDKSSLPSEADFLIAYATVPGYVSWRHQEKGSWFIQALVEVFKTDATTEDVLSMLIKVNRKVALEFESFNRKKQMPSPVVMLTKKLFFNVNPGNS</sequence>
<keyword evidence="9" id="KW-0378">Hydrolase</keyword>
<gene>
    <name evidence="21" type="ORF">NEMVEDRAFT_v1g234921</name>
</gene>
<keyword evidence="11" id="KW-0865">Zymogen</keyword>
<dbReference type="PROSITE" id="PS01121">
    <property type="entry name" value="CASPASE_HIS"/>
    <property type="match status" value="1"/>
</dbReference>
<evidence type="ECO:0000259" key="18">
    <source>
        <dbReference type="PROSITE" id="PS50207"/>
    </source>
</evidence>
<dbReference type="InterPro" id="IPR002398">
    <property type="entry name" value="Pept_C14"/>
</dbReference>
<evidence type="ECO:0000256" key="12">
    <source>
        <dbReference type="ARBA" id="ARBA00023242"/>
    </source>
</evidence>
<keyword evidence="22" id="KW-1185">Reference proteome</keyword>
<dbReference type="PhylomeDB" id="A7S4V9"/>
<feature type="domain" description="Caspase family p10" evidence="18">
    <location>
        <begin position="265"/>
        <end position="351"/>
    </location>
</feature>
<dbReference type="FunFam" id="3.40.50.1460:FF:000008">
    <property type="entry name" value="caspase-8 isoform X1"/>
    <property type="match status" value="1"/>
</dbReference>
<dbReference type="SUPFAM" id="SSF47986">
    <property type="entry name" value="DEATH domain"/>
    <property type="match status" value="1"/>
</dbReference>
<dbReference type="EMBL" id="DS469580">
    <property type="protein sequence ID" value="EDO41263.1"/>
    <property type="molecule type" value="Genomic_DNA"/>
</dbReference>
<dbReference type="InterPro" id="IPR011029">
    <property type="entry name" value="DEATH-like_dom_sf"/>
</dbReference>
<protein>
    <recommendedName>
        <fullName evidence="15">Caspase-8</fullName>
        <ecNumber evidence="14">3.4.22.61</ecNumber>
    </recommendedName>
</protein>
<evidence type="ECO:0000259" key="20">
    <source>
        <dbReference type="PROSITE" id="PS50209"/>
    </source>
</evidence>
<feature type="active site" evidence="16">
    <location>
        <position position="246"/>
    </location>
</feature>
<dbReference type="Pfam" id="PF00656">
    <property type="entry name" value="Peptidase_C14"/>
    <property type="match status" value="1"/>
</dbReference>
<feature type="active site" evidence="16">
    <location>
        <position position="203"/>
    </location>
</feature>
<keyword evidence="8" id="KW-0677">Repeat</keyword>
<evidence type="ECO:0000313" key="21">
    <source>
        <dbReference type="EMBL" id="EDO41263.1"/>
    </source>
</evidence>
<dbReference type="Gene3D" id="1.10.533.10">
    <property type="entry name" value="Death Domain, Fas"/>
    <property type="match status" value="1"/>
</dbReference>
<dbReference type="InParanoid" id="A7S4V9"/>
<proteinExistence type="inferred from homology"/>
<evidence type="ECO:0000256" key="9">
    <source>
        <dbReference type="ARBA" id="ARBA00022801"/>
    </source>
</evidence>
<dbReference type="GO" id="GO:0006508">
    <property type="term" value="P:proteolysis"/>
    <property type="evidence" value="ECO:0007669"/>
    <property type="project" value="UniProtKB-KW"/>
</dbReference>
<evidence type="ECO:0000259" key="19">
    <source>
        <dbReference type="PROSITE" id="PS50208"/>
    </source>
</evidence>
<evidence type="ECO:0000256" key="17">
    <source>
        <dbReference type="RuleBase" id="RU003971"/>
    </source>
</evidence>
<dbReference type="PROSITE" id="PS50209">
    <property type="entry name" value="CARD"/>
    <property type="match status" value="1"/>
</dbReference>
<dbReference type="GO" id="GO:0042981">
    <property type="term" value="P:regulation of apoptotic process"/>
    <property type="evidence" value="ECO:0007669"/>
    <property type="project" value="InterPro"/>
</dbReference>
<dbReference type="CDD" id="cd00032">
    <property type="entry name" value="CASc"/>
    <property type="match status" value="1"/>
</dbReference>
<evidence type="ECO:0000256" key="7">
    <source>
        <dbReference type="ARBA" id="ARBA00022703"/>
    </source>
</evidence>
<evidence type="ECO:0000256" key="13">
    <source>
        <dbReference type="ARBA" id="ARBA00051626"/>
    </source>
</evidence>
<evidence type="ECO:0000313" key="22">
    <source>
        <dbReference type="Proteomes" id="UP000001593"/>
    </source>
</evidence>
<dbReference type="PANTHER" id="PTHR47901:SF8">
    <property type="entry name" value="CASPASE-3"/>
    <property type="match status" value="1"/>
</dbReference>
<keyword evidence="12" id="KW-0539">Nucleus</keyword>
<dbReference type="GO" id="GO:0005634">
    <property type="term" value="C:nucleus"/>
    <property type="evidence" value="ECO:0007669"/>
    <property type="project" value="UniProtKB-SubCell"/>
</dbReference>
<evidence type="ECO:0000256" key="10">
    <source>
        <dbReference type="ARBA" id="ARBA00022807"/>
    </source>
</evidence>
<dbReference type="InterPro" id="IPR016129">
    <property type="entry name" value="Caspase_his_AS"/>
</dbReference>
<dbReference type="PRINTS" id="PR00376">
    <property type="entry name" value="IL1BCENZYME"/>
</dbReference>
<comment type="catalytic activity">
    <reaction evidence="13">
        <text>Strict requirement for Asp at position P1 and has a preferred cleavage sequence of (Leu/Asp/Val)-Glu-Thr-Asp-|-(Gly/Ser/Ala).</text>
        <dbReference type="EC" id="3.4.22.61"/>
    </reaction>
</comment>
<dbReference type="InterPro" id="IPR002138">
    <property type="entry name" value="Pept_C14_p10"/>
</dbReference>
<dbReference type="OMA" id="HFRTMNT"/>
<evidence type="ECO:0000256" key="1">
    <source>
        <dbReference type="ARBA" id="ARBA00004123"/>
    </source>
</evidence>
<dbReference type="PIRSF" id="PIRSF038001">
    <property type="entry name" value="Caspase_ICE"/>
    <property type="match status" value="1"/>
</dbReference>
<evidence type="ECO:0000256" key="5">
    <source>
        <dbReference type="ARBA" id="ARBA00022553"/>
    </source>
</evidence>
<dbReference type="InterPro" id="IPR001309">
    <property type="entry name" value="Pept_C14_p20"/>
</dbReference>
<comment type="subcellular location">
    <subcellularLocation>
        <location evidence="2">Cytoplasm</location>
    </subcellularLocation>
    <subcellularLocation>
        <location evidence="1">Nucleus</location>
    </subcellularLocation>
</comment>
<evidence type="ECO:0000256" key="14">
    <source>
        <dbReference type="ARBA" id="ARBA00066479"/>
    </source>
</evidence>
<dbReference type="SMART" id="SM00115">
    <property type="entry name" value="CASc"/>
    <property type="match status" value="1"/>
</dbReference>
<dbReference type="GO" id="GO:0005737">
    <property type="term" value="C:cytoplasm"/>
    <property type="evidence" value="ECO:0007669"/>
    <property type="project" value="UniProtKB-SubCell"/>
</dbReference>
<dbReference type="AlphaFoldDB" id="A7S4V9"/>
<dbReference type="PANTHER" id="PTHR47901">
    <property type="entry name" value="CASPASE RECRUITMENT DOMAIN-CONTAINING PROTEIN 18"/>
    <property type="match status" value="1"/>
</dbReference>
<evidence type="ECO:0000256" key="4">
    <source>
        <dbReference type="ARBA" id="ARBA00022490"/>
    </source>
</evidence>
<dbReference type="CDD" id="cd01671">
    <property type="entry name" value="CARD"/>
    <property type="match status" value="1"/>
</dbReference>
<evidence type="ECO:0000256" key="8">
    <source>
        <dbReference type="ARBA" id="ARBA00022737"/>
    </source>
</evidence>
<dbReference type="GO" id="GO:0005886">
    <property type="term" value="C:plasma membrane"/>
    <property type="evidence" value="ECO:0007669"/>
    <property type="project" value="UniProtKB-ARBA"/>
</dbReference>
<dbReference type="STRING" id="45351.A7S4V9"/>
<evidence type="ECO:0000256" key="6">
    <source>
        <dbReference type="ARBA" id="ARBA00022670"/>
    </source>
</evidence>
<dbReference type="InterPro" id="IPR001315">
    <property type="entry name" value="CARD"/>
</dbReference>
<keyword evidence="7" id="KW-0053">Apoptosis</keyword>
<feature type="domain" description="Caspase family p20" evidence="19">
    <location>
        <begin position="125"/>
        <end position="250"/>
    </location>
</feature>
<evidence type="ECO:0000256" key="2">
    <source>
        <dbReference type="ARBA" id="ARBA00004496"/>
    </source>
</evidence>
<dbReference type="InterPro" id="IPR033139">
    <property type="entry name" value="Caspase_cys_AS"/>
</dbReference>
<dbReference type="FunFam" id="1.10.533.10:FF:000024">
    <property type="entry name" value="caspase-2 isoform X1"/>
    <property type="match status" value="1"/>
</dbReference>
<dbReference type="eggNOG" id="KOG3573">
    <property type="taxonomic scope" value="Eukaryota"/>
</dbReference>
<dbReference type="GO" id="GO:0006915">
    <property type="term" value="P:apoptotic process"/>
    <property type="evidence" value="ECO:0007669"/>
    <property type="project" value="UniProtKB-KW"/>
</dbReference>
<keyword evidence="4" id="KW-0963">Cytoplasm</keyword>
<feature type="domain" description="CARD" evidence="20">
    <location>
        <begin position="1"/>
        <end position="90"/>
    </location>
</feature>
<dbReference type="Gene3D" id="3.40.50.1460">
    <property type="match status" value="1"/>
</dbReference>
<dbReference type="InterPro" id="IPR015917">
    <property type="entry name" value="Pept_C14A"/>
</dbReference>
<dbReference type="SMART" id="SM00114">
    <property type="entry name" value="CARD"/>
    <property type="match status" value="1"/>
</dbReference>
<dbReference type="HOGENOM" id="CLU_036904_5_2_1"/>
<evidence type="ECO:0000256" key="3">
    <source>
        <dbReference type="ARBA" id="ARBA00010134"/>
    </source>
</evidence>
<keyword evidence="10" id="KW-0788">Thiol protease</keyword>
<dbReference type="PROSITE" id="PS01122">
    <property type="entry name" value="CASPASE_CYS"/>
    <property type="match status" value="1"/>
</dbReference>
<keyword evidence="5" id="KW-0597">Phosphoprotein</keyword>
<dbReference type="Proteomes" id="UP000001593">
    <property type="component" value="Unassembled WGS sequence"/>
</dbReference>
<comment type="similarity">
    <text evidence="3 17">Belongs to the peptidase C14A family.</text>
</comment>
<reference evidence="21 22" key="1">
    <citation type="journal article" date="2007" name="Science">
        <title>Sea anemone genome reveals ancestral eumetazoan gene repertoire and genomic organization.</title>
        <authorList>
            <person name="Putnam N.H."/>
            <person name="Srivastava M."/>
            <person name="Hellsten U."/>
            <person name="Dirks B."/>
            <person name="Chapman J."/>
            <person name="Salamov A."/>
            <person name="Terry A."/>
            <person name="Shapiro H."/>
            <person name="Lindquist E."/>
            <person name="Kapitonov V.V."/>
            <person name="Jurka J."/>
            <person name="Genikhovich G."/>
            <person name="Grigoriev I.V."/>
            <person name="Lucas S.M."/>
            <person name="Steele R.E."/>
            <person name="Finnerty J.R."/>
            <person name="Technau U."/>
            <person name="Martindale M.Q."/>
            <person name="Rokhsar D.S."/>
        </authorList>
    </citation>
    <scope>NUCLEOTIDE SEQUENCE [LARGE SCALE GENOMIC DNA]</scope>
    <source>
        <strain evidence="22">CH2 X CH6</strain>
    </source>
</reference>
<dbReference type="SUPFAM" id="SSF52129">
    <property type="entry name" value="Caspase-like"/>
    <property type="match status" value="1"/>
</dbReference>
<accession>A7S4V9</accession>
<evidence type="ECO:0000256" key="15">
    <source>
        <dbReference type="ARBA" id="ARBA00068172"/>
    </source>
</evidence>
<dbReference type="InterPro" id="IPR011600">
    <property type="entry name" value="Pept_C14_caspase"/>
</dbReference>
<dbReference type="EC" id="3.4.22.61" evidence="14"/>
<dbReference type="GO" id="GO:0004197">
    <property type="term" value="F:cysteine-type endopeptidase activity"/>
    <property type="evidence" value="ECO:0007669"/>
    <property type="project" value="InterPro"/>
</dbReference>
<dbReference type="InterPro" id="IPR029030">
    <property type="entry name" value="Caspase-like_dom_sf"/>
</dbReference>
<evidence type="ECO:0000256" key="11">
    <source>
        <dbReference type="ARBA" id="ARBA00023145"/>
    </source>
</evidence>